<dbReference type="PANTHER" id="PTHR10880">
    <property type="entry name" value="MORTALITY FACTOR 4-LIKE PROTEIN"/>
    <property type="match status" value="1"/>
</dbReference>
<dbReference type="InterPro" id="IPR038217">
    <property type="entry name" value="MRG_C_sf"/>
</dbReference>
<sequence>MSMLGRMTKGGRFLNILSISTVGIEGRCVQEATATQVISWSPATSLPAAARDPNTVHRWCSSLIFRGWDRWAKEDHVLRDTEENRRLQRNLAKRAVAKMRKKGKKRRCHVPGVDSVLKNVATDAEFQEEEEASFSSSSDVEEDASEEEEEDSSDEDENILDMNAVGNEEDKNREESKTKSIVVEIPESLKKQLEEDCFLINKRKKLVKLPCLPNVISILENYVKHFAINVAFTGNERPRHPAQPSPLTPAYVQRCTPPEKNVELCKEMVDGLRITFDFALPVVLLYGVEHAQFKKISSSKFFSAANQHKRDDSSTARPKEEGQHSPPLPTQPSQDCSTPGGGGGVRVKMEPDSTPSLRRSTRRAPTGGERTPEGGSSPQAKRRLMDSAHMPRLLQQLDKKLTPGAAGGVPLPGVIHKEGLVLEGRKGAELNEKIPSSCGNETGDSTQAGSVASTLTTRLSSRLSVLNWRLLPEDHPRYDHPPPPSCIYGSQHLLRMFVKLPELLVKMNLPEKNLKALLKHLELFLRFLADYQEDFFPESAYVPASEAYYSSKHIATIF</sequence>
<protein>
    <submittedName>
        <fullName evidence="9 10">Male-specific lethal 3 homolog isoform X3</fullName>
    </submittedName>
</protein>
<feature type="region of interest" description="Disordered" evidence="6">
    <location>
        <begin position="126"/>
        <end position="179"/>
    </location>
</feature>
<dbReference type="Pfam" id="PF05712">
    <property type="entry name" value="MRG"/>
    <property type="match status" value="1"/>
</dbReference>
<evidence type="ECO:0000256" key="5">
    <source>
        <dbReference type="ARBA" id="ARBA00023242"/>
    </source>
</evidence>
<evidence type="ECO:0000256" key="4">
    <source>
        <dbReference type="ARBA" id="ARBA00023163"/>
    </source>
</evidence>
<feature type="compositionally biased region" description="Acidic residues" evidence="6">
    <location>
        <begin position="139"/>
        <end position="159"/>
    </location>
</feature>
<evidence type="ECO:0000313" key="8">
    <source>
        <dbReference type="Proteomes" id="UP001318040"/>
    </source>
</evidence>
<dbReference type="GO" id="GO:0006325">
    <property type="term" value="P:chromatin organization"/>
    <property type="evidence" value="ECO:0007669"/>
    <property type="project" value="UniProtKB-KW"/>
</dbReference>
<keyword evidence="5" id="KW-0539">Nucleus</keyword>
<dbReference type="PANTHER" id="PTHR10880:SF15">
    <property type="entry name" value="MSL COMPLEX SUBUNIT 3"/>
    <property type="match status" value="1"/>
</dbReference>
<feature type="region of interest" description="Disordered" evidence="6">
    <location>
        <begin position="302"/>
        <end position="381"/>
    </location>
</feature>
<proteinExistence type="predicted"/>
<name>A0AAJ7WXS2_PETMA</name>
<dbReference type="CTD" id="10943"/>
<dbReference type="FunFam" id="1.10.274.30:FF:000002">
    <property type="entry name" value="male-specific lethal 3 homolog"/>
    <property type="match status" value="1"/>
</dbReference>
<gene>
    <name evidence="9 10" type="primary">MSL3</name>
</gene>
<accession>A0AAJ7WXS2</accession>
<dbReference type="GO" id="GO:0006355">
    <property type="term" value="P:regulation of DNA-templated transcription"/>
    <property type="evidence" value="ECO:0007669"/>
    <property type="project" value="InterPro"/>
</dbReference>
<dbReference type="AlphaFoldDB" id="A0AAJ7WXS2"/>
<dbReference type="GO" id="GO:0035267">
    <property type="term" value="C:NuA4 histone acetyltransferase complex"/>
    <property type="evidence" value="ECO:0007669"/>
    <property type="project" value="TreeGrafter"/>
</dbReference>
<evidence type="ECO:0000256" key="6">
    <source>
        <dbReference type="SAM" id="MobiDB-lite"/>
    </source>
</evidence>
<evidence type="ECO:0000313" key="10">
    <source>
        <dbReference type="RefSeq" id="XP_032812618.1"/>
    </source>
</evidence>
<dbReference type="GeneID" id="116943672"/>
<evidence type="ECO:0000256" key="2">
    <source>
        <dbReference type="ARBA" id="ARBA00022853"/>
    </source>
</evidence>
<dbReference type="InterPro" id="IPR008676">
    <property type="entry name" value="MRG"/>
</dbReference>
<dbReference type="RefSeq" id="XP_032812617.1">
    <property type="nucleotide sequence ID" value="XM_032956726.1"/>
</dbReference>
<dbReference type="PROSITE" id="PS51640">
    <property type="entry name" value="MRG"/>
    <property type="match status" value="1"/>
</dbReference>
<dbReference type="RefSeq" id="XP_032812618.1">
    <property type="nucleotide sequence ID" value="XM_032956727.1"/>
</dbReference>
<keyword evidence="3" id="KW-0805">Transcription regulation</keyword>
<reference evidence="9 10" key="1">
    <citation type="submission" date="2025-04" db="UniProtKB">
        <authorList>
            <consortium name="RefSeq"/>
        </authorList>
    </citation>
    <scope>IDENTIFICATION</scope>
    <source>
        <tissue evidence="9 10">Sperm</tissue>
    </source>
</reference>
<evidence type="ECO:0000259" key="7">
    <source>
        <dbReference type="Pfam" id="PF05712"/>
    </source>
</evidence>
<comment type="subcellular location">
    <subcellularLocation>
        <location evidence="1">Nucleus</location>
    </subcellularLocation>
</comment>
<dbReference type="Proteomes" id="UP001318040">
    <property type="component" value="Chromosome 18"/>
</dbReference>
<evidence type="ECO:0000256" key="3">
    <source>
        <dbReference type="ARBA" id="ARBA00023015"/>
    </source>
</evidence>
<keyword evidence="4" id="KW-0804">Transcription</keyword>
<organism evidence="8 10">
    <name type="scientific">Petromyzon marinus</name>
    <name type="common">Sea lamprey</name>
    <dbReference type="NCBI Taxonomy" id="7757"/>
    <lineage>
        <taxon>Eukaryota</taxon>
        <taxon>Metazoa</taxon>
        <taxon>Chordata</taxon>
        <taxon>Craniata</taxon>
        <taxon>Vertebrata</taxon>
        <taxon>Cyclostomata</taxon>
        <taxon>Hyperoartia</taxon>
        <taxon>Petromyzontiformes</taxon>
        <taxon>Petromyzontidae</taxon>
        <taxon>Petromyzon</taxon>
    </lineage>
</organism>
<evidence type="ECO:0000256" key="1">
    <source>
        <dbReference type="ARBA" id="ARBA00004123"/>
    </source>
</evidence>
<evidence type="ECO:0000313" key="9">
    <source>
        <dbReference type="RefSeq" id="XP_032812617.1"/>
    </source>
</evidence>
<dbReference type="GO" id="GO:0072487">
    <property type="term" value="C:MSL complex"/>
    <property type="evidence" value="ECO:0007669"/>
    <property type="project" value="TreeGrafter"/>
</dbReference>
<keyword evidence="8" id="KW-1185">Reference proteome</keyword>
<keyword evidence="2" id="KW-0156">Chromatin regulator</keyword>
<dbReference type="Gene3D" id="1.10.274.30">
    <property type="entry name" value="MRG domain"/>
    <property type="match status" value="2"/>
</dbReference>
<feature type="compositionally biased region" description="Basic and acidic residues" evidence="6">
    <location>
        <begin position="168"/>
        <end position="178"/>
    </location>
</feature>
<feature type="domain" description="MRG" evidence="7">
    <location>
        <begin position="169"/>
        <end position="542"/>
    </location>
</feature>
<dbReference type="InterPro" id="IPR026541">
    <property type="entry name" value="MRG_dom"/>
</dbReference>
<feature type="compositionally biased region" description="Basic and acidic residues" evidence="6">
    <location>
        <begin position="308"/>
        <end position="323"/>
    </location>
</feature>
<dbReference type="GO" id="GO:0005634">
    <property type="term" value="C:nucleus"/>
    <property type="evidence" value="ECO:0007669"/>
    <property type="project" value="UniProtKB-SubCell"/>
</dbReference>